<dbReference type="Pfam" id="PF01592">
    <property type="entry name" value="NifU_N"/>
    <property type="match status" value="1"/>
</dbReference>
<reference evidence="3" key="1">
    <citation type="submission" date="2015-07" db="EMBL/GenBank/DDBJ databases">
        <title>Near-Complete Genome Sequence of the Cellulolytic Bacterium Bacteroides (Pseudobacteroides) cellulosolvens ATCC 35603.</title>
        <authorList>
            <person name="Dassa B."/>
            <person name="Utturkar S.M."/>
            <person name="Klingeman D.M."/>
            <person name="Hurt R.A."/>
            <person name="Keller M."/>
            <person name="Xu J."/>
            <person name="Reddy Y.H.K."/>
            <person name="Borovok I."/>
            <person name="Grinberg I.R."/>
            <person name="Lamed R."/>
            <person name="Zhivin O."/>
            <person name="Bayer E.A."/>
            <person name="Brown S.D."/>
        </authorList>
    </citation>
    <scope>NUCLEOTIDE SEQUENCE [LARGE SCALE GENOMIC DNA]</scope>
    <source>
        <strain evidence="3">DSM 2933</strain>
    </source>
</reference>
<evidence type="ECO:0000259" key="1">
    <source>
        <dbReference type="Pfam" id="PF01592"/>
    </source>
</evidence>
<proteinExistence type="predicted"/>
<organism evidence="2 3">
    <name type="scientific">Pseudobacteroides cellulosolvens ATCC 35603 = DSM 2933</name>
    <dbReference type="NCBI Taxonomy" id="398512"/>
    <lineage>
        <taxon>Bacteria</taxon>
        <taxon>Bacillati</taxon>
        <taxon>Bacillota</taxon>
        <taxon>Clostridia</taxon>
        <taxon>Eubacteriales</taxon>
        <taxon>Oscillospiraceae</taxon>
        <taxon>Pseudobacteroides</taxon>
    </lineage>
</organism>
<evidence type="ECO:0000313" key="2">
    <source>
        <dbReference type="EMBL" id="KNY29469.1"/>
    </source>
</evidence>
<dbReference type="CDD" id="cd06664">
    <property type="entry name" value="IscU_like"/>
    <property type="match status" value="1"/>
</dbReference>
<dbReference type="RefSeq" id="WP_036935516.1">
    <property type="nucleotide sequence ID" value="NZ_JQKC01000001.1"/>
</dbReference>
<dbReference type="GO" id="GO:0005506">
    <property type="term" value="F:iron ion binding"/>
    <property type="evidence" value="ECO:0007669"/>
    <property type="project" value="InterPro"/>
</dbReference>
<dbReference type="PANTHER" id="PTHR10093">
    <property type="entry name" value="IRON-SULFUR CLUSTER ASSEMBLY ENZYME NIFU HOMOLOG"/>
    <property type="match status" value="1"/>
</dbReference>
<keyword evidence="3" id="KW-1185">Reference proteome</keyword>
<dbReference type="STRING" id="398512.Bccel_4743"/>
<dbReference type="AlphaFoldDB" id="A0A0L6JUS8"/>
<dbReference type="SUPFAM" id="SSF82649">
    <property type="entry name" value="SufE/NifU"/>
    <property type="match status" value="1"/>
</dbReference>
<feature type="domain" description="NIF system FeS cluster assembly NifU N-terminal" evidence="1">
    <location>
        <begin position="6"/>
        <end position="126"/>
    </location>
</feature>
<dbReference type="eggNOG" id="COG0822">
    <property type="taxonomic scope" value="Bacteria"/>
</dbReference>
<dbReference type="InterPro" id="IPR002871">
    <property type="entry name" value="NIF_FeS_clus_asmbl_NifU_N"/>
</dbReference>
<gene>
    <name evidence="2" type="ORF">Bccel_4743</name>
</gene>
<dbReference type="Proteomes" id="UP000036923">
    <property type="component" value="Unassembled WGS sequence"/>
</dbReference>
<name>A0A0L6JUS8_9FIRM</name>
<dbReference type="PATRIC" id="fig|398512.5.peg.4973"/>
<dbReference type="OrthoDB" id="9804157at2"/>
<accession>A0A0L6JUS8</accession>
<dbReference type="GO" id="GO:0016226">
    <property type="term" value="P:iron-sulfur cluster assembly"/>
    <property type="evidence" value="ECO:0007669"/>
    <property type="project" value="InterPro"/>
</dbReference>
<protein>
    <submittedName>
        <fullName evidence="2">Nitrogen-fixing NifU domain protein</fullName>
    </submittedName>
</protein>
<sequence length="129" mass="14100">MFREDYSDIVLEHFMCPRNVGSMNDADGEGTCGEPGCGDSLTIYIKVQNNVIVEISFLVFGCAAAIATSSMATELAKGKTIEEVLKITDEDVIEALGGLPEHKKHCSNLGVQTLKKAIEDYYKKNAHKE</sequence>
<dbReference type="GO" id="GO:0051536">
    <property type="term" value="F:iron-sulfur cluster binding"/>
    <property type="evidence" value="ECO:0007669"/>
    <property type="project" value="InterPro"/>
</dbReference>
<dbReference type="EMBL" id="LGTC01000001">
    <property type="protein sequence ID" value="KNY29469.1"/>
    <property type="molecule type" value="Genomic_DNA"/>
</dbReference>
<dbReference type="Gene3D" id="3.90.1010.10">
    <property type="match status" value="1"/>
</dbReference>
<comment type="caution">
    <text evidence="2">The sequence shown here is derived from an EMBL/GenBank/DDBJ whole genome shotgun (WGS) entry which is preliminary data.</text>
</comment>
<evidence type="ECO:0000313" key="3">
    <source>
        <dbReference type="Proteomes" id="UP000036923"/>
    </source>
</evidence>